<dbReference type="AlphaFoldDB" id="A0A8K0G9G2"/>
<dbReference type="OrthoDB" id="6762869at2759"/>
<comment type="caution">
    <text evidence="1">The sequence shown here is derived from an EMBL/GenBank/DDBJ whole genome shotgun (WGS) entry which is preliminary data.</text>
</comment>
<accession>A0A8K0G9G2</accession>
<protein>
    <submittedName>
        <fullName evidence="1">Uncharacterized protein</fullName>
    </submittedName>
</protein>
<organism evidence="1 2">
    <name type="scientific">Ignelater luminosus</name>
    <name type="common">Cucubano</name>
    <name type="synonym">Pyrophorus luminosus</name>
    <dbReference type="NCBI Taxonomy" id="2038154"/>
    <lineage>
        <taxon>Eukaryota</taxon>
        <taxon>Metazoa</taxon>
        <taxon>Ecdysozoa</taxon>
        <taxon>Arthropoda</taxon>
        <taxon>Hexapoda</taxon>
        <taxon>Insecta</taxon>
        <taxon>Pterygota</taxon>
        <taxon>Neoptera</taxon>
        <taxon>Endopterygota</taxon>
        <taxon>Coleoptera</taxon>
        <taxon>Polyphaga</taxon>
        <taxon>Elateriformia</taxon>
        <taxon>Elateroidea</taxon>
        <taxon>Elateridae</taxon>
        <taxon>Agrypninae</taxon>
        <taxon>Pyrophorini</taxon>
        <taxon>Ignelater</taxon>
    </lineage>
</organism>
<feature type="non-terminal residue" evidence="1">
    <location>
        <position position="1"/>
    </location>
</feature>
<name>A0A8K0G9G2_IGNLU</name>
<keyword evidence="2" id="KW-1185">Reference proteome</keyword>
<feature type="non-terminal residue" evidence="1">
    <location>
        <position position="114"/>
    </location>
</feature>
<evidence type="ECO:0000313" key="1">
    <source>
        <dbReference type="EMBL" id="KAF2891104.1"/>
    </source>
</evidence>
<proteinExistence type="predicted"/>
<gene>
    <name evidence="1" type="ORF">ILUMI_15069</name>
</gene>
<dbReference type="Proteomes" id="UP000801492">
    <property type="component" value="Unassembled WGS sequence"/>
</dbReference>
<dbReference type="EMBL" id="VTPC01038788">
    <property type="protein sequence ID" value="KAF2891104.1"/>
    <property type="molecule type" value="Genomic_DNA"/>
</dbReference>
<evidence type="ECO:0000313" key="2">
    <source>
        <dbReference type="Proteomes" id="UP000801492"/>
    </source>
</evidence>
<sequence>NESVRNLLPTPKLVAAGIVNPRRRLQGDVGRSSSSRSLQPFNLDTKITMNQELFLSNQQNKDRLISLLKFKLQENGIITQQLLDDADLLIVSTAIKQSITETFNVTVIEEDVDL</sequence>
<reference evidence="1" key="1">
    <citation type="submission" date="2019-08" db="EMBL/GenBank/DDBJ databases">
        <title>The genome of the North American firefly Photinus pyralis.</title>
        <authorList>
            <consortium name="Photinus pyralis genome working group"/>
            <person name="Fallon T.R."/>
            <person name="Sander Lower S.E."/>
            <person name="Weng J.-K."/>
        </authorList>
    </citation>
    <scope>NUCLEOTIDE SEQUENCE</scope>
    <source>
        <strain evidence="1">TRF0915ILg1</strain>
        <tissue evidence="1">Whole body</tissue>
    </source>
</reference>